<dbReference type="InterPro" id="IPR036186">
    <property type="entry name" value="Serpin_sf"/>
</dbReference>
<evidence type="ECO:0000259" key="1">
    <source>
        <dbReference type="Pfam" id="PF00079"/>
    </source>
</evidence>
<keyword evidence="3" id="KW-1185">Reference proteome</keyword>
<reference evidence="2 3" key="1">
    <citation type="submission" date="2024-10" db="EMBL/GenBank/DDBJ databases">
        <authorList>
            <person name="Kim D."/>
        </authorList>
    </citation>
    <scope>NUCLEOTIDE SEQUENCE [LARGE SCALE GENOMIC DNA]</scope>
    <source>
        <strain evidence="2">Taebaek</strain>
    </source>
</reference>
<dbReference type="InterPro" id="IPR042178">
    <property type="entry name" value="Serpin_sf_1"/>
</dbReference>
<dbReference type="Gene3D" id="3.30.497.10">
    <property type="entry name" value="Antithrombin, subunit I, domain 2"/>
    <property type="match status" value="1"/>
</dbReference>
<dbReference type="Proteomes" id="UP001620645">
    <property type="component" value="Unassembled WGS sequence"/>
</dbReference>
<comment type="caution">
    <text evidence="2">The sequence shown here is derived from an EMBL/GenBank/DDBJ whole genome shotgun (WGS) entry which is preliminary data.</text>
</comment>
<dbReference type="EMBL" id="JBICCN010000401">
    <property type="protein sequence ID" value="KAL3070979.1"/>
    <property type="molecule type" value="Genomic_DNA"/>
</dbReference>
<gene>
    <name evidence="2" type="ORF">niasHS_016177</name>
</gene>
<sequence length="223" mass="24200">MSSPPSPNVACILEAQADFALKFLREVSTDDRSCIVSPFFVAVTLSMVYAGAKEKTGEEMGQLLAKGVASRRRDRSKCTKLKVIQHLPCGVCKRKEFLSAHEAQHPETAIPPALVEGAMVIPYKPGVAIFMEFRAGSDTLSPFVMGVNSRELGPRRTFIRCWPIEPLTQQAISGAAFQARTFCATTTGHSDILDTHPILVSRTPHGFTEGPSVSAGAFAAFFR</sequence>
<dbReference type="Pfam" id="PF00079">
    <property type="entry name" value="Serpin"/>
    <property type="match status" value="1"/>
</dbReference>
<evidence type="ECO:0000313" key="3">
    <source>
        <dbReference type="Proteomes" id="UP001620645"/>
    </source>
</evidence>
<dbReference type="SUPFAM" id="SSF56574">
    <property type="entry name" value="Serpins"/>
    <property type="match status" value="1"/>
</dbReference>
<evidence type="ECO:0000313" key="2">
    <source>
        <dbReference type="EMBL" id="KAL3070979.1"/>
    </source>
</evidence>
<organism evidence="2 3">
    <name type="scientific">Heterodera schachtii</name>
    <name type="common">Sugarbeet cyst nematode worm</name>
    <name type="synonym">Tylenchus schachtii</name>
    <dbReference type="NCBI Taxonomy" id="97005"/>
    <lineage>
        <taxon>Eukaryota</taxon>
        <taxon>Metazoa</taxon>
        <taxon>Ecdysozoa</taxon>
        <taxon>Nematoda</taxon>
        <taxon>Chromadorea</taxon>
        <taxon>Rhabditida</taxon>
        <taxon>Tylenchina</taxon>
        <taxon>Tylenchomorpha</taxon>
        <taxon>Tylenchoidea</taxon>
        <taxon>Heteroderidae</taxon>
        <taxon>Heteroderinae</taxon>
        <taxon>Heterodera</taxon>
    </lineage>
</organism>
<accession>A0ABD2HS07</accession>
<proteinExistence type="predicted"/>
<feature type="domain" description="Serpin" evidence="1">
    <location>
        <begin position="15"/>
        <end position="67"/>
    </location>
</feature>
<dbReference type="InterPro" id="IPR023796">
    <property type="entry name" value="Serpin_dom"/>
</dbReference>
<protein>
    <recommendedName>
        <fullName evidence="1">Serpin domain-containing protein</fullName>
    </recommendedName>
</protein>
<name>A0ABD2HS07_HETSC</name>
<dbReference type="AlphaFoldDB" id="A0ABD2HS07"/>